<dbReference type="VEuPathDB" id="TrichDB:TVAGG3_0588290"/>
<dbReference type="AlphaFoldDB" id="A2EBK2"/>
<sequence length="227" mass="26208">MTSERPVIKAVIFDSDGTIIDSAAIFWNICYKIAGHEFPTDFYLELNGLKDTDLAARVIKRYNLNMTPEEFLHQKDILMDEEIEHLPLIKGIDQIIYKLHDMGIPISIATGSQRIPFERKYVNQPIIKLFKHIITGEKCKVGKPDPTIFLSAMKMMGDFKPENVLVFEDAYLGVLAAQRAGMHCVYVHNDPSNVEEQFKIFGIKNAVPHEKNWCDFDFNRYIWEPQK</sequence>
<dbReference type="VEuPathDB" id="TrichDB:TVAG_481930"/>
<dbReference type="InParanoid" id="A2EBK2"/>
<dbReference type="OrthoDB" id="40579at2759"/>
<dbReference type="RefSeq" id="XP_001322142.1">
    <property type="nucleotide sequence ID" value="XM_001322107.1"/>
</dbReference>
<keyword evidence="1" id="KW-0378">Hydrolase</keyword>
<dbReference type="SFLD" id="SFLDG01129">
    <property type="entry name" value="C1.5:_HAD__Beta-PGM__Phosphata"/>
    <property type="match status" value="1"/>
</dbReference>
<reference evidence="1" key="2">
    <citation type="journal article" date="2007" name="Science">
        <title>Draft genome sequence of the sexually transmitted pathogen Trichomonas vaginalis.</title>
        <authorList>
            <person name="Carlton J.M."/>
            <person name="Hirt R.P."/>
            <person name="Silva J.C."/>
            <person name="Delcher A.L."/>
            <person name="Schatz M."/>
            <person name="Zhao Q."/>
            <person name="Wortman J.R."/>
            <person name="Bidwell S.L."/>
            <person name="Alsmark U.C.M."/>
            <person name="Besteiro S."/>
            <person name="Sicheritz-Ponten T."/>
            <person name="Noel C.J."/>
            <person name="Dacks J.B."/>
            <person name="Foster P.G."/>
            <person name="Simillion C."/>
            <person name="Van de Peer Y."/>
            <person name="Miranda-Saavedra D."/>
            <person name="Barton G.J."/>
            <person name="Westrop G.D."/>
            <person name="Mueller S."/>
            <person name="Dessi D."/>
            <person name="Fiori P.L."/>
            <person name="Ren Q."/>
            <person name="Paulsen I."/>
            <person name="Zhang H."/>
            <person name="Bastida-Corcuera F.D."/>
            <person name="Simoes-Barbosa A."/>
            <person name="Brown M.T."/>
            <person name="Hayes R.D."/>
            <person name="Mukherjee M."/>
            <person name="Okumura C.Y."/>
            <person name="Schneider R."/>
            <person name="Smith A.J."/>
            <person name="Vanacova S."/>
            <person name="Villalvazo M."/>
            <person name="Haas B.J."/>
            <person name="Pertea M."/>
            <person name="Feldblyum T.V."/>
            <person name="Utterback T.R."/>
            <person name="Shu C.L."/>
            <person name="Osoegawa K."/>
            <person name="de Jong P.J."/>
            <person name="Hrdy I."/>
            <person name="Horvathova L."/>
            <person name="Zubacova Z."/>
            <person name="Dolezal P."/>
            <person name="Malik S.B."/>
            <person name="Logsdon J.M. Jr."/>
            <person name="Henze K."/>
            <person name="Gupta A."/>
            <person name="Wang C.C."/>
            <person name="Dunne R.L."/>
            <person name="Upcroft J.A."/>
            <person name="Upcroft P."/>
            <person name="White O."/>
            <person name="Salzberg S.L."/>
            <person name="Tang P."/>
            <person name="Chiu C.-H."/>
            <person name="Lee Y.-S."/>
            <person name="Embley T.M."/>
            <person name="Coombs G.H."/>
            <person name="Mottram J.C."/>
            <person name="Tachezy J."/>
            <person name="Fraser-Liggett C.M."/>
            <person name="Johnson P.J."/>
        </authorList>
    </citation>
    <scope>NUCLEOTIDE SEQUENCE [LARGE SCALE GENOMIC DNA]</scope>
    <source>
        <strain evidence="1">G3</strain>
    </source>
</reference>
<dbReference type="GO" id="GO:0016791">
    <property type="term" value="F:phosphatase activity"/>
    <property type="evidence" value="ECO:0000318"/>
    <property type="project" value="GO_Central"/>
</dbReference>
<dbReference type="Pfam" id="PF13419">
    <property type="entry name" value="HAD_2"/>
    <property type="match status" value="1"/>
</dbReference>
<dbReference type="NCBIfam" id="TIGR01509">
    <property type="entry name" value="HAD-SF-IA-v3"/>
    <property type="match status" value="1"/>
</dbReference>
<evidence type="ECO:0000313" key="1">
    <source>
        <dbReference type="EMBL" id="EAY09919.1"/>
    </source>
</evidence>
<dbReference type="InterPro" id="IPR041492">
    <property type="entry name" value="HAD_2"/>
</dbReference>
<dbReference type="SMR" id="A2EBK2"/>
<dbReference type="Gene3D" id="1.10.150.240">
    <property type="entry name" value="Putative phosphatase, domain 2"/>
    <property type="match status" value="1"/>
</dbReference>
<dbReference type="Gene3D" id="3.40.50.1000">
    <property type="entry name" value="HAD superfamily/HAD-like"/>
    <property type="match status" value="1"/>
</dbReference>
<dbReference type="PANTHER" id="PTHR18901">
    <property type="entry name" value="2-DEOXYGLUCOSE-6-PHOSPHATE PHOSPHATASE 2"/>
    <property type="match status" value="1"/>
</dbReference>
<dbReference type="FunFam" id="1.10.150.240:FF:000029">
    <property type="entry name" value="Haloacid dehalogenase-like hydrolase family protein"/>
    <property type="match status" value="1"/>
</dbReference>
<dbReference type="EMBL" id="DS113347">
    <property type="protein sequence ID" value="EAY09919.1"/>
    <property type="molecule type" value="Genomic_DNA"/>
</dbReference>
<dbReference type="Proteomes" id="UP000001542">
    <property type="component" value="Unassembled WGS sequence"/>
</dbReference>
<evidence type="ECO:0000313" key="2">
    <source>
        <dbReference type="Proteomes" id="UP000001542"/>
    </source>
</evidence>
<protein>
    <submittedName>
        <fullName evidence="1">Haloacid dehalogenase-like hydrolase family protein</fullName>
    </submittedName>
</protein>
<dbReference type="InterPro" id="IPR023214">
    <property type="entry name" value="HAD_sf"/>
</dbReference>
<accession>A2EBK2</accession>
<dbReference type="SFLD" id="SFLDS00003">
    <property type="entry name" value="Haloacid_Dehalogenase"/>
    <property type="match status" value="1"/>
</dbReference>
<dbReference type="InterPro" id="IPR023198">
    <property type="entry name" value="PGP-like_dom2"/>
</dbReference>
<name>A2EBK2_TRIV3</name>
<dbReference type="KEGG" id="tva:4767850"/>
<dbReference type="InterPro" id="IPR006439">
    <property type="entry name" value="HAD-SF_hydro_IA"/>
</dbReference>
<proteinExistence type="predicted"/>
<dbReference type="SUPFAM" id="SSF56784">
    <property type="entry name" value="HAD-like"/>
    <property type="match status" value="1"/>
</dbReference>
<reference evidence="1" key="1">
    <citation type="submission" date="2006-10" db="EMBL/GenBank/DDBJ databases">
        <authorList>
            <person name="Amadeo P."/>
            <person name="Zhao Q."/>
            <person name="Wortman J."/>
            <person name="Fraser-Liggett C."/>
            <person name="Carlton J."/>
        </authorList>
    </citation>
    <scope>NUCLEOTIDE SEQUENCE</scope>
    <source>
        <strain evidence="1">G3</strain>
    </source>
</reference>
<organism evidence="1 2">
    <name type="scientific">Trichomonas vaginalis (strain ATCC PRA-98 / G3)</name>
    <dbReference type="NCBI Taxonomy" id="412133"/>
    <lineage>
        <taxon>Eukaryota</taxon>
        <taxon>Metamonada</taxon>
        <taxon>Parabasalia</taxon>
        <taxon>Trichomonadida</taxon>
        <taxon>Trichomonadidae</taxon>
        <taxon>Trichomonas</taxon>
    </lineage>
</organism>
<dbReference type="InterPro" id="IPR036412">
    <property type="entry name" value="HAD-like_sf"/>
</dbReference>
<dbReference type="eggNOG" id="KOG2914">
    <property type="taxonomic scope" value="Eukaryota"/>
</dbReference>
<keyword evidence="2" id="KW-1185">Reference proteome</keyword>
<gene>
    <name evidence="1" type="ORF">TVAG_481930</name>
</gene>
<dbReference type="PANTHER" id="PTHR18901:SF38">
    <property type="entry name" value="PSEUDOURIDINE-5'-PHOSPHATASE"/>
    <property type="match status" value="1"/>
</dbReference>